<comment type="caution">
    <text evidence="1">The sequence shown here is derived from an EMBL/GenBank/DDBJ whole genome shotgun (WGS) entry which is preliminary data.</text>
</comment>
<evidence type="ECO:0000313" key="1">
    <source>
        <dbReference type="EMBL" id="MBK1869491.1"/>
    </source>
</evidence>
<dbReference type="EMBL" id="JAENHL010000008">
    <property type="protein sequence ID" value="MBK1869491.1"/>
    <property type="molecule type" value="Genomic_DNA"/>
</dbReference>
<protein>
    <submittedName>
        <fullName evidence="1">Helix-turn-helix transcriptional regulator</fullName>
    </submittedName>
</protein>
<name>A0ACC5R9Y2_9HYPH</name>
<reference evidence="1" key="1">
    <citation type="submission" date="2021-01" db="EMBL/GenBank/DDBJ databases">
        <authorList>
            <person name="Sun Q."/>
        </authorList>
    </citation>
    <scope>NUCLEOTIDE SEQUENCE</scope>
    <source>
        <strain evidence="1">YIM B02566</strain>
    </source>
</reference>
<sequence length="281" mass="31812">MLKRDTSDIFRQRLLALIERSGLSRAQFAARAGLDRSTLSQLLSDVNVRLPRTETIARIAARHTVSIDWLLGLSQQDQVAADIVSQMAIEPDAGSPADERLLAWHEEARGFKVRYVPATLPDQVKTEAVIAHETGRLEATAAKAWAGIARARIMHAKRTEHEIEVCSPLQGLEGFARGEGIWRGLEAAERLAQLEQAAGLVEELYPAYRWFLFDNRERFSVPYTVFGPMRAALYVGDMYFVFTSTEHIRELSRHFDNLIRHARIQPNETGNYIRSLMKDVQ</sequence>
<organism evidence="1 2">
    <name type="scientific">Taklimakanibacter albus</name>
    <dbReference type="NCBI Taxonomy" id="2800327"/>
    <lineage>
        <taxon>Bacteria</taxon>
        <taxon>Pseudomonadati</taxon>
        <taxon>Pseudomonadota</taxon>
        <taxon>Alphaproteobacteria</taxon>
        <taxon>Hyphomicrobiales</taxon>
        <taxon>Aestuariivirgaceae</taxon>
        <taxon>Taklimakanibacter</taxon>
    </lineage>
</organism>
<evidence type="ECO:0000313" key="2">
    <source>
        <dbReference type="Proteomes" id="UP000616151"/>
    </source>
</evidence>
<accession>A0ACC5R9Y2</accession>
<keyword evidence="2" id="KW-1185">Reference proteome</keyword>
<proteinExistence type="predicted"/>
<gene>
    <name evidence="1" type="ORF">JHL16_24235</name>
</gene>
<dbReference type="Proteomes" id="UP000616151">
    <property type="component" value="Unassembled WGS sequence"/>
</dbReference>